<reference evidence="1" key="1">
    <citation type="submission" date="2023-04" db="EMBL/GenBank/DDBJ databases">
        <title>Chromosome-level genome of Chaenocephalus aceratus.</title>
        <authorList>
            <person name="Park H."/>
        </authorList>
    </citation>
    <scope>NUCLEOTIDE SEQUENCE</scope>
    <source>
        <strain evidence="1">DE</strain>
        <tissue evidence="1">Muscle</tissue>
    </source>
</reference>
<dbReference type="EMBL" id="JASDAP010000006">
    <property type="protein sequence ID" value="KAK1902009.1"/>
    <property type="molecule type" value="Genomic_DNA"/>
</dbReference>
<accession>A0AAD9CLS4</accession>
<dbReference type="Proteomes" id="UP001228049">
    <property type="component" value="Unassembled WGS sequence"/>
</dbReference>
<evidence type="ECO:0000313" key="1">
    <source>
        <dbReference type="EMBL" id="KAK1902009.1"/>
    </source>
</evidence>
<keyword evidence="2" id="KW-1185">Reference proteome</keyword>
<gene>
    <name evidence="1" type="ORF">KUDE01_004973</name>
</gene>
<protein>
    <submittedName>
        <fullName evidence="1">Rho guanine nucleotide exchange factor 10-like protein</fullName>
    </submittedName>
</protein>
<evidence type="ECO:0000313" key="2">
    <source>
        <dbReference type="Proteomes" id="UP001228049"/>
    </source>
</evidence>
<name>A0AAD9CLS4_DISEL</name>
<dbReference type="AlphaFoldDB" id="A0AAD9CLS4"/>
<comment type="caution">
    <text evidence="1">The sequence shown here is derived from an EMBL/GenBank/DDBJ whole genome shotgun (WGS) entry which is preliminary data.</text>
</comment>
<sequence>MLPRAENSPGWLCGEDEGKTMAPFSCPLLACHMPVFATKSPERKIKTYSPTPKSASHVKEIRSHRLWDTHASLCQSSAASLSPALAASLGSLSYSHLRELKPPLAVQLWSTLSYWANSLGSGDKPYRESAE</sequence>
<organism evidence="1 2">
    <name type="scientific">Dissostichus eleginoides</name>
    <name type="common">Patagonian toothfish</name>
    <name type="synonym">Dissostichus amissus</name>
    <dbReference type="NCBI Taxonomy" id="100907"/>
    <lineage>
        <taxon>Eukaryota</taxon>
        <taxon>Metazoa</taxon>
        <taxon>Chordata</taxon>
        <taxon>Craniata</taxon>
        <taxon>Vertebrata</taxon>
        <taxon>Euteleostomi</taxon>
        <taxon>Actinopterygii</taxon>
        <taxon>Neopterygii</taxon>
        <taxon>Teleostei</taxon>
        <taxon>Neoteleostei</taxon>
        <taxon>Acanthomorphata</taxon>
        <taxon>Eupercaria</taxon>
        <taxon>Perciformes</taxon>
        <taxon>Notothenioidei</taxon>
        <taxon>Nototheniidae</taxon>
        <taxon>Dissostichus</taxon>
    </lineage>
</organism>
<proteinExistence type="predicted"/>